<keyword evidence="1" id="KW-0540">Nuclease</keyword>
<keyword evidence="1" id="KW-0378">Hydrolase</keyword>
<dbReference type="GO" id="GO:0004519">
    <property type="term" value="F:endonuclease activity"/>
    <property type="evidence" value="ECO:0007669"/>
    <property type="project" value="UniProtKB-KW"/>
</dbReference>
<evidence type="ECO:0000313" key="1">
    <source>
        <dbReference type="EMBL" id="DAF47983.1"/>
    </source>
</evidence>
<reference evidence="1" key="1">
    <citation type="journal article" date="2021" name="Proc. Natl. Acad. Sci. U.S.A.">
        <title>A Catalog of Tens of Thousands of Viruses from Human Metagenomes Reveals Hidden Associations with Chronic Diseases.</title>
        <authorList>
            <person name="Tisza M.J."/>
            <person name="Buck C.B."/>
        </authorList>
    </citation>
    <scope>NUCLEOTIDE SEQUENCE</scope>
    <source>
        <strain evidence="1">CtgaY24</strain>
    </source>
</reference>
<name>A0A8S5SBD8_9CAUD</name>
<accession>A0A8S5SBD8</accession>
<keyword evidence="1" id="KW-0255">Endonuclease</keyword>
<dbReference type="EMBL" id="BK032562">
    <property type="protein sequence ID" value="DAF47983.1"/>
    <property type="molecule type" value="Genomic_DNA"/>
</dbReference>
<proteinExistence type="predicted"/>
<sequence>MPRKKVKTPISTKICTECGKEKPLSQFYTTRNSNISTDGKTVNICKSCVKKGSYNPDGSLNIEAFQKKLMLMDKPYIPEALDSAMSEVRRSLELGKGRTDIIGCYFKNVSTLPQYTKLSFLDSMNLFNQGKSVTEAVTTTEKRNMLPRNEEVYVNMVDNFVVTNDITDLFGEGYTKSQYRKMKKKFDKLKENYSIQTNLHEEALATYVRFKVKEEEATAAGDVGSADKWNRAAQDAADKAKLTPKQLTQADLQGGVTCISEISKACEQAVDIVEILPKFKYQPNDAPDFIIWCYINYARKLKGLPKCEYKEVYQFYDDMKNEYISQYGDPYGIFTDDTSEKNRSSVETFIKLPKDYENGDK</sequence>
<organism evidence="1">
    <name type="scientific">Siphoviridae sp. ctgaY24</name>
    <dbReference type="NCBI Taxonomy" id="2827911"/>
    <lineage>
        <taxon>Viruses</taxon>
        <taxon>Duplodnaviria</taxon>
        <taxon>Heunggongvirae</taxon>
        <taxon>Uroviricota</taxon>
        <taxon>Caudoviricetes</taxon>
    </lineage>
</organism>
<protein>
    <submittedName>
        <fullName evidence="1">Restriction endonuclease</fullName>
    </submittedName>
</protein>